<dbReference type="InterPro" id="IPR016181">
    <property type="entry name" value="Acyl_CoA_acyltransferase"/>
</dbReference>
<reference evidence="2" key="1">
    <citation type="submission" date="2017-07" db="EMBL/GenBank/DDBJ databases">
        <title>Characterization of integrons and antimicrobial resistance genes in water isolates of Shigella spp. in Iran.</title>
        <authorList>
            <person name="Shahin K."/>
            <person name="Bouzari M."/>
            <person name="Wang R."/>
            <person name="Rabbani M."/>
        </authorList>
    </citation>
    <scope>NUCLEOTIDE SEQUENCE</scope>
    <source>
        <strain evidence="2">S.flexneri-w2</strain>
    </source>
</reference>
<accession>A0A224A9N6</accession>
<sequence>MRSAVPGVRRHMKISVIPEQVAETLDAENHFIVREVFDVHLSDQGFELSTRSVSPYRKDYISDDDSDEDSACYGAFIDQELVGKIELNSTWNDLASIEHIVVSTRTEAKESRQSLEFAKSGTKQTLLGYNKNPKTNNVPACNLYAKCGFTFGGIDLFTYKTRPQVWTKQRCTGTVLGSTG</sequence>
<keyword evidence="2" id="KW-0808">Transferase</keyword>
<dbReference type="SUPFAM" id="SSF55729">
    <property type="entry name" value="Acyl-CoA N-acyltransferases (Nat)"/>
    <property type="match status" value="1"/>
</dbReference>
<evidence type="ECO:0000313" key="2">
    <source>
        <dbReference type="EMBL" id="BBA09501.1"/>
    </source>
</evidence>
<feature type="domain" description="N-acetyltransferase" evidence="1">
    <location>
        <begin position="31"/>
        <end position="172"/>
    </location>
</feature>
<dbReference type="AlphaFoldDB" id="A0A224A9N6"/>
<evidence type="ECO:0000259" key="1">
    <source>
        <dbReference type="PROSITE" id="PS51186"/>
    </source>
</evidence>
<dbReference type="InterPro" id="IPR000182">
    <property type="entry name" value="GNAT_dom"/>
</dbReference>
<dbReference type="GO" id="GO:0016747">
    <property type="term" value="F:acyltransferase activity, transferring groups other than amino-acyl groups"/>
    <property type="evidence" value="ECO:0007669"/>
    <property type="project" value="InterPro"/>
</dbReference>
<dbReference type="EMBL" id="LC310974">
    <property type="protein sequence ID" value="BBA09501.1"/>
    <property type="molecule type" value="Genomic_DNA"/>
</dbReference>
<proteinExistence type="predicted"/>
<dbReference type="Gene3D" id="3.40.630.30">
    <property type="match status" value="1"/>
</dbReference>
<dbReference type="PROSITE" id="PS51186">
    <property type="entry name" value="GNAT"/>
    <property type="match status" value="1"/>
</dbReference>
<protein>
    <submittedName>
        <fullName evidence="2">Streptothricin acetyltransferase</fullName>
    </submittedName>
</protein>
<gene>
    <name evidence="2" type="primary">sat2</name>
</gene>
<organism evidence="2">
    <name type="scientific">Shigella flexneri</name>
    <dbReference type="NCBI Taxonomy" id="623"/>
    <lineage>
        <taxon>Bacteria</taxon>
        <taxon>Pseudomonadati</taxon>
        <taxon>Pseudomonadota</taxon>
        <taxon>Gammaproteobacteria</taxon>
        <taxon>Enterobacterales</taxon>
        <taxon>Enterobacteriaceae</taxon>
        <taxon>Shigella</taxon>
    </lineage>
</organism>
<name>A0A224A9N6_SHIFL</name>